<protein>
    <submittedName>
        <fullName evidence="1">Uncharacterized protein</fullName>
    </submittedName>
</protein>
<evidence type="ECO:0000313" key="1">
    <source>
        <dbReference type="EMBL" id="QJA49686.1"/>
    </source>
</evidence>
<accession>A0A6H1ZP37</accession>
<dbReference type="EMBL" id="MT144149">
    <property type="protein sequence ID" value="QJA49686.1"/>
    <property type="molecule type" value="Genomic_DNA"/>
</dbReference>
<sequence>MFSGLRYYSCGGWDDLQSRYDTIDELAADEAAWKLSKWKLRKEWYQVVDLKTGEILESQ</sequence>
<gene>
    <name evidence="1" type="ORF">TM448A01426_0004</name>
</gene>
<dbReference type="AlphaFoldDB" id="A0A6H1ZP37"/>
<proteinExistence type="predicted"/>
<name>A0A6H1ZP37_9ZZZZ</name>
<reference evidence="1" key="1">
    <citation type="submission" date="2020-03" db="EMBL/GenBank/DDBJ databases">
        <title>The deep terrestrial virosphere.</title>
        <authorList>
            <person name="Holmfeldt K."/>
            <person name="Nilsson E."/>
            <person name="Simone D."/>
            <person name="Lopez-Fernandez M."/>
            <person name="Wu X."/>
            <person name="de Brujin I."/>
            <person name="Lundin D."/>
            <person name="Andersson A."/>
            <person name="Bertilsson S."/>
            <person name="Dopson M."/>
        </authorList>
    </citation>
    <scope>NUCLEOTIDE SEQUENCE</scope>
    <source>
        <strain evidence="1">TM448A01426</strain>
    </source>
</reference>
<organism evidence="1">
    <name type="scientific">viral metagenome</name>
    <dbReference type="NCBI Taxonomy" id="1070528"/>
    <lineage>
        <taxon>unclassified sequences</taxon>
        <taxon>metagenomes</taxon>
        <taxon>organismal metagenomes</taxon>
    </lineage>
</organism>